<dbReference type="InterPro" id="IPR051045">
    <property type="entry name" value="TonB-dependent_transducer"/>
</dbReference>
<comment type="similarity">
    <text evidence="2">Belongs to the TonB family.</text>
</comment>
<evidence type="ECO:0000259" key="11">
    <source>
        <dbReference type="PROSITE" id="PS52015"/>
    </source>
</evidence>
<dbReference type="GO" id="GO:0055085">
    <property type="term" value="P:transmembrane transport"/>
    <property type="evidence" value="ECO:0007669"/>
    <property type="project" value="InterPro"/>
</dbReference>
<dbReference type="InterPro" id="IPR037682">
    <property type="entry name" value="TonB_C"/>
</dbReference>
<keyword evidence="13" id="KW-1185">Reference proteome</keyword>
<organism evidence="12 13">
    <name type="scientific">Chitinophaga lutea</name>
    <dbReference type="NCBI Taxonomy" id="2488634"/>
    <lineage>
        <taxon>Bacteria</taxon>
        <taxon>Pseudomonadati</taxon>
        <taxon>Bacteroidota</taxon>
        <taxon>Chitinophagia</taxon>
        <taxon>Chitinophagales</taxon>
        <taxon>Chitinophagaceae</taxon>
        <taxon>Chitinophaga</taxon>
    </lineage>
</organism>
<dbReference type="Gene3D" id="3.30.1150.10">
    <property type="match status" value="2"/>
</dbReference>
<evidence type="ECO:0000256" key="1">
    <source>
        <dbReference type="ARBA" id="ARBA00004383"/>
    </source>
</evidence>
<evidence type="ECO:0000256" key="2">
    <source>
        <dbReference type="ARBA" id="ARBA00006555"/>
    </source>
</evidence>
<dbReference type="SUPFAM" id="SSF74653">
    <property type="entry name" value="TolA/TonB C-terminal domain"/>
    <property type="match status" value="2"/>
</dbReference>
<dbReference type="InterPro" id="IPR006260">
    <property type="entry name" value="TonB/TolA_C"/>
</dbReference>
<dbReference type="PANTHER" id="PTHR33446">
    <property type="entry name" value="PROTEIN TONB-RELATED"/>
    <property type="match status" value="1"/>
</dbReference>
<keyword evidence="9" id="KW-0472">Membrane</keyword>
<keyword evidence="3" id="KW-0813">Transport</keyword>
<dbReference type="AlphaFoldDB" id="A0A3N4PX04"/>
<dbReference type="PROSITE" id="PS52015">
    <property type="entry name" value="TONB_CTD"/>
    <property type="match status" value="1"/>
</dbReference>
<name>A0A3N4PX04_9BACT</name>
<dbReference type="GO" id="GO:0098797">
    <property type="term" value="C:plasma membrane protein complex"/>
    <property type="evidence" value="ECO:0007669"/>
    <property type="project" value="TreeGrafter"/>
</dbReference>
<reference evidence="12 13" key="1">
    <citation type="submission" date="2018-11" db="EMBL/GenBank/DDBJ databases">
        <title>Chitinophaga lutea sp.nov., isolate from arsenic contaminated soil.</title>
        <authorList>
            <person name="Zong Y."/>
        </authorList>
    </citation>
    <scope>NUCLEOTIDE SEQUENCE [LARGE SCALE GENOMIC DNA]</scope>
    <source>
        <strain evidence="12 13">ZY74</strain>
    </source>
</reference>
<evidence type="ECO:0000313" key="13">
    <source>
        <dbReference type="Proteomes" id="UP000278351"/>
    </source>
</evidence>
<sequence>MRYRPQFSIYRNLLLSALFFIFFCPAAAQDTLSAPLTDEERKAELSRELDALAADVLPQFPRGEEAMAAWIHTHLNIPYVALRNDSTVMVYVDFLVERTGYITDVAIKYPGVRQLDKEVVQLFKGMPRWKPGLLNGKPVDLRMTLPLRITIPNSLRKPAEVATPAVSSLPQFSGGGQALRYYIKQNMQYPKEARAAGITGAITVEFLILANGRVGNPATMGEVIGYGLEEEAMRLVEKMPKWIPAKLDGKAVTTKHQIVIRFEPPGKS</sequence>
<dbReference type="PANTHER" id="PTHR33446:SF2">
    <property type="entry name" value="PROTEIN TONB"/>
    <property type="match status" value="1"/>
</dbReference>
<feature type="domain" description="TonB C-terminal" evidence="11">
    <location>
        <begin position="174"/>
        <end position="268"/>
    </location>
</feature>
<dbReference type="RefSeq" id="WP_123848642.1">
    <property type="nucleotide sequence ID" value="NZ_RPDH01000002.1"/>
</dbReference>
<dbReference type="Proteomes" id="UP000278351">
    <property type="component" value="Unassembled WGS sequence"/>
</dbReference>
<protein>
    <submittedName>
        <fullName evidence="12">TonB family protein</fullName>
    </submittedName>
</protein>
<accession>A0A3N4PX04</accession>
<evidence type="ECO:0000256" key="3">
    <source>
        <dbReference type="ARBA" id="ARBA00022448"/>
    </source>
</evidence>
<keyword evidence="5" id="KW-0997">Cell inner membrane</keyword>
<comment type="caution">
    <text evidence="12">The sequence shown here is derived from an EMBL/GenBank/DDBJ whole genome shotgun (WGS) entry which is preliminary data.</text>
</comment>
<dbReference type="EMBL" id="RPDH01000002">
    <property type="protein sequence ID" value="RPE09661.1"/>
    <property type="molecule type" value="Genomic_DNA"/>
</dbReference>
<evidence type="ECO:0000256" key="10">
    <source>
        <dbReference type="SAM" id="SignalP"/>
    </source>
</evidence>
<dbReference type="NCBIfam" id="TIGR01352">
    <property type="entry name" value="tonB_Cterm"/>
    <property type="match status" value="1"/>
</dbReference>
<comment type="subcellular location">
    <subcellularLocation>
        <location evidence="1">Cell inner membrane</location>
        <topology evidence="1">Single-pass membrane protein</topology>
        <orientation evidence="1">Periplasmic side</orientation>
    </subcellularLocation>
</comment>
<keyword evidence="8" id="KW-1133">Transmembrane helix</keyword>
<evidence type="ECO:0000256" key="7">
    <source>
        <dbReference type="ARBA" id="ARBA00022927"/>
    </source>
</evidence>
<feature type="chain" id="PRO_5017957511" evidence="10">
    <location>
        <begin position="29"/>
        <end position="268"/>
    </location>
</feature>
<keyword evidence="6" id="KW-0812">Transmembrane</keyword>
<evidence type="ECO:0000256" key="8">
    <source>
        <dbReference type="ARBA" id="ARBA00022989"/>
    </source>
</evidence>
<evidence type="ECO:0000313" key="12">
    <source>
        <dbReference type="EMBL" id="RPE09661.1"/>
    </source>
</evidence>
<evidence type="ECO:0000256" key="6">
    <source>
        <dbReference type="ARBA" id="ARBA00022692"/>
    </source>
</evidence>
<feature type="signal peptide" evidence="10">
    <location>
        <begin position="1"/>
        <end position="28"/>
    </location>
</feature>
<proteinExistence type="inferred from homology"/>
<evidence type="ECO:0000256" key="5">
    <source>
        <dbReference type="ARBA" id="ARBA00022519"/>
    </source>
</evidence>
<dbReference type="Pfam" id="PF03544">
    <property type="entry name" value="TonB_C"/>
    <property type="match status" value="2"/>
</dbReference>
<keyword evidence="10" id="KW-0732">Signal</keyword>
<keyword evidence="4" id="KW-1003">Cell membrane</keyword>
<keyword evidence="7" id="KW-0653">Protein transport</keyword>
<evidence type="ECO:0000256" key="9">
    <source>
        <dbReference type="ARBA" id="ARBA00023136"/>
    </source>
</evidence>
<dbReference type="GO" id="GO:0031992">
    <property type="term" value="F:energy transducer activity"/>
    <property type="evidence" value="ECO:0007669"/>
    <property type="project" value="TreeGrafter"/>
</dbReference>
<gene>
    <name evidence="12" type="ORF">EGT74_22035</name>
</gene>
<dbReference type="OrthoDB" id="9814002at2"/>
<dbReference type="GO" id="GO:0015031">
    <property type="term" value="P:protein transport"/>
    <property type="evidence" value="ECO:0007669"/>
    <property type="project" value="UniProtKB-KW"/>
</dbReference>
<evidence type="ECO:0000256" key="4">
    <source>
        <dbReference type="ARBA" id="ARBA00022475"/>
    </source>
</evidence>